<accession>A0ABQ5F874</accession>
<reference evidence="2" key="1">
    <citation type="journal article" date="2022" name="Int. J. Mol. Sci.">
        <title>Draft Genome of Tanacetum Coccineum: Genomic Comparison of Closely Related Tanacetum-Family Plants.</title>
        <authorList>
            <person name="Yamashiro T."/>
            <person name="Shiraishi A."/>
            <person name="Nakayama K."/>
            <person name="Satake H."/>
        </authorList>
    </citation>
    <scope>NUCLEOTIDE SEQUENCE</scope>
</reference>
<reference evidence="2" key="2">
    <citation type="submission" date="2022-01" db="EMBL/GenBank/DDBJ databases">
        <authorList>
            <person name="Yamashiro T."/>
            <person name="Shiraishi A."/>
            <person name="Satake H."/>
            <person name="Nakayama K."/>
        </authorList>
    </citation>
    <scope>NUCLEOTIDE SEQUENCE</scope>
</reference>
<feature type="compositionally biased region" description="Basic and acidic residues" evidence="1">
    <location>
        <begin position="89"/>
        <end position="111"/>
    </location>
</feature>
<gene>
    <name evidence="2" type="ORF">Tco_1003119</name>
</gene>
<organism evidence="2 3">
    <name type="scientific">Tanacetum coccineum</name>
    <dbReference type="NCBI Taxonomy" id="301880"/>
    <lineage>
        <taxon>Eukaryota</taxon>
        <taxon>Viridiplantae</taxon>
        <taxon>Streptophyta</taxon>
        <taxon>Embryophyta</taxon>
        <taxon>Tracheophyta</taxon>
        <taxon>Spermatophyta</taxon>
        <taxon>Magnoliopsida</taxon>
        <taxon>eudicotyledons</taxon>
        <taxon>Gunneridae</taxon>
        <taxon>Pentapetalae</taxon>
        <taxon>asterids</taxon>
        <taxon>campanulids</taxon>
        <taxon>Asterales</taxon>
        <taxon>Asteraceae</taxon>
        <taxon>Asteroideae</taxon>
        <taxon>Anthemideae</taxon>
        <taxon>Anthemidinae</taxon>
        <taxon>Tanacetum</taxon>
    </lineage>
</organism>
<feature type="compositionally biased region" description="Basic and acidic residues" evidence="1">
    <location>
        <begin position="122"/>
        <end position="142"/>
    </location>
</feature>
<dbReference type="EMBL" id="BQNB010017123">
    <property type="protein sequence ID" value="GJT59586.1"/>
    <property type="molecule type" value="Genomic_DNA"/>
</dbReference>
<evidence type="ECO:0000256" key="1">
    <source>
        <dbReference type="SAM" id="MobiDB-lite"/>
    </source>
</evidence>
<keyword evidence="3" id="KW-1185">Reference proteome</keyword>
<protein>
    <submittedName>
        <fullName evidence="2">Paired amphipathic helix protein Sin3-like protein 2 isoform X3</fullName>
    </submittedName>
</protein>
<comment type="caution">
    <text evidence="2">The sequence shown here is derived from an EMBL/GenBank/DDBJ whole genome shotgun (WGS) entry which is preliminary data.</text>
</comment>
<feature type="region of interest" description="Disordered" evidence="1">
    <location>
        <begin position="84"/>
        <end position="142"/>
    </location>
</feature>
<proteinExistence type="predicted"/>
<feature type="region of interest" description="Disordered" evidence="1">
    <location>
        <begin position="1"/>
        <end position="47"/>
    </location>
</feature>
<evidence type="ECO:0000313" key="3">
    <source>
        <dbReference type="Proteomes" id="UP001151760"/>
    </source>
</evidence>
<evidence type="ECO:0000313" key="2">
    <source>
        <dbReference type="EMBL" id="GJT59586.1"/>
    </source>
</evidence>
<name>A0ABQ5F874_9ASTR</name>
<sequence length="239" mass="26074">MLYVPSRPKNSNNVEDVEISTRGATRNEGESDGSPGADSVTFNNVKQGKPQIFNDDVMFCTKKEGILSNAPAVGVVNDNVLPRSSTELSGRDATPRPHNVHDDGHEAKSNIDDVPSSQAVSQREDHEDGDRDDLYGKAESKGEAEGIEDANIISVDGTYSDHILLSAKPLAKHVASLLHDGGKKDCNIFYENESFYALFQLHQVAAECGYAVWAQRNFSAARNFSVILLIELRLLELTG</sequence>
<dbReference type="Proteomes" id="UP001151760">
    <property type="component" value="Unassembled WGS sequence"/>
</dbReference>